<accession>A0A645J2I5</accession>
<dbReference type="InterPro" id="IPR024749">
    <property type="entry name" value="Collagen-bd_put"/>
</dbReference>
<proteinExistence type="predicted"/>
<evidence type="ECO:0000259" key="1">
    <source>
        <dbReference type="Pfam" id="PF12904"/>
    </source>
</evidence>
<comment type="caution">
    <text evidence="2">The sequence shown here is derived from an EMBL/GenBank/DDBJ whole genome shotgun (WGS) entry which is preliminary data.</text>
</comment>
<gene>
    <name evidence="2" type="ORF">SDC9_205601</name>
</gene>
<dbReference type="AlphaFoldDB" id="A0A645J2I5"/>
<organism evidence="2">
    <name type="scientific">bioreactor metagenome</name>
    <dbReference type="NCBI Taxonomy" id="1076179"/>
    <lineage>
        <taxon>unclassified sequences</taxon>
        <taxon>metagenomes</taxon>
        <taxon>ecological metagenomes</taxon>
    </lineage>
</organism>
<name>A0A645J2I5_9ZZZZ</name>
<protein>
    <recommendedName>
        <fullName evidence="1">Putative collagen-binding domain-containing protein</fullName>
    </recommendedName>
</protein>
<reference evidence="2" key="1">
    <citation type="submission" date="2019-08" db="EMBL/GenBank/DDBJ databases">
        <authorList>
            <person name="Kucharzyk K."/>
            <person name="Murdoch R.W."/>
            <person name="Higgins S."/>
            <person name="Loffler F."/>
        </authorList>
    </citation>
    <scope>NUCLEOTIDE SEQUENCE</scope>
</reference>
<dbReference type="EMBL" id="VSSQ01130031">
    <property type="protein sequence ID" value="MPN57905.1"/>
    <property type="molecule type" value="Genomic_DNA"/>
</dbReference>
<evidence type="ECO:0000313" key="2">
    <source>
        <dbReference type="EMBL" id="MPN57905.1"/>
    </source>
</evidence>
<dbReference type="Pfam" id="PF12904">
    <property type="entry name" value="Collagen_bind_2"/>
    <property type="match status" value="1"/>
</dbReference>
<feature type="domain" description="Putative collagen-binding" evidence="1">
    <location>
        <begin position="1"/>
        <end position="62"/>
    </location>
</feature>
<sequence>MAYFYNPDRNTGVLNGLENKKYTIQWFNPIVGKFLAPKDVSIKNNRYEIGEKPDNNDWVLLVKKIE</sequence>